<feature type="compositionally biased region" description="Low complexity" evidence="1">
    <location>
        <begin position="232"/>
        <end position="246"/>
    </location>
</feature>
<gene>
    <name evidence="2" type="ORF">RDI58_024097</name>
</gene>
<sequence>MIKEYKGKMSSQTSSHTLKRSRNSTPSTRRTWTEAEERTLIDGLKELCVNGWRGDNGTFKPGYLKELECYLCEHHPNNGLKGEPHVLSKIRYWKKCYASIAMLKSRSGLGFQYSDGAIIVDDPKFWDDFLKICTSSLVSEFVEYVSCGLSTTITRKIDPSAKKMNKKKWPMFVDWEEIFGKDRATGEFAEGPLDAVEEIQRSQSSVLFNDMSLEFPIDLDGDEEAGSSHRPNVATGEAGNANGATTFPEASQNENAGAFEPEEAGSQQTNKQGEYTKRSSNVNEKEKCKKRKKIPENDSEIFLKGMVEVIKDFTDSQDKRMGALIDKIGYRDQSDLRDQIYSIIESPMFDLYSIEQRIKATMVLCDDIKKMELFIRMGELERQTMMFMIINDKL</sequence>
<reference evidence="2 3" key="1">
    <citation type="submission" date="2024-02" db="EMBL/GenBank/DDBJ databases">
        <title>de novo genome assembly of Solanum bulbocastanum strain 11H21.</title>
        <authorList>
            <person name="Hosaka A.J."/>
        </authorList>
    </citation>
    <scope>NUCLEOTIDE SEQUENCE [LARGE SCALE GENOMIC DNA]</scope>
    <source>
        <tissue evidence="2">Young leaves</tissue>
    </source>
</reference>
<feature type="compositionally biased region" description="Polar residues" evidence="1">
    <location>
        <begin position="265"/>
        <end position="282"/>
    </location>
</feature>
<protein>
    <recommendedName>
        <fullName evidence="4">Myb/SANT-like domain-containing protein</fullName>
    </recommendedName>
</protein>
<evidence type="ECO:0000313" key="3">
    <source>
        <dbReference type="Proteomes" id="UP001371456"/>
    </source>
</evidence>
<feature type="region of interest" description="Disordered" evidence="1">
    <location>
        <begin position="261"/>
        <end position="291"/>
    </location>
</feature>
<comment type="caution">
    <text evidence="2">The sequence shown here is derived from an EMBL/GenBank/DDBJ whole genome shotgun (WGS) entry which is preliminary data.</text>
</comment>
<evidence type="ECO:0000256" key="1">
    <source>
        <dbReference type="SAM" id="MobiDB-lite"/>
    </source>
</evidence>
<accession>A0AAN8SX25</accession>
<dbReference type="AlphaFoldDB" id="A0AAN8SX25"/>
<feature type="region of interest" description="Disordered" evidence="1">
    <location>
        <begin position="218"/>
        <end position="249"/>
    </location>
</feature>
<keyword evidence="3" id="KW-1185">Reference proteome</keyword>
<proteinExistence type="predicted"/>
<feature type="region of interest" description="Disordered" evidence="1">
    <location>
        <begin position="1"/>
        <end position="32"/>
    </location>
</feature>
<evidence type="ECO:0000313" key="2">
    <source>
        <dbReference type="EMBL" id="KAK6777380.1"/>
    </source>
</evidence>
<organism evidence="2 3">
    <name type="scientific">Solanum bulbocastanum</name>
    <name type="common">Wild potato</name>
    <dbReference type="NCBI Taxonomy" id="147425"/>
    <lineage>
        <taxon>Eukaryota</taxon>
        <taxon>Viridiplantae</taxon>
        <taxon>Streptophyta</taxon>
        <taxon>Embryophyta</taxon>
        <taxon>Tracheophyta</taxon>
        <taxon>Spermatophyta</taxon>
        <taxon>Magnoliopsida</taxon>
        <taxon>eudicotyledons</taxon>
        <taxon>Gunneridae</taxon>
        <taxon>Pentapetalae</taxon>
        <taxon>asterids</taxon>
        <taxon>lamiids</taxon>
        <taxon>Solanales</taxon>
        <taxon>Solanaceae</taxon>
        <taxon>Solanoideae</taxon>
        <taxon>Solaneae</taxon>
        <taxon>Solanum</taxon>
    </lineage>
</organism>
<dbReference type="PANTHER" id="PTHR46250:SF15">
    <property type="entry name" value="OS01G0523800 PROTEIN"/>
    <property type="match status" value="1"/>
</dbReference>
<dbReference type="PANTHER" id="PTHR46250">
    <property type="entry name" value="MYB/SANT-LIKE DNA-BINDING DOMAIN PROTEIN-RELATED"/>
    <property type="match status" value="1"/>
</dbReference>
<name>A0AAN8SX25_SOLBU</name>
<dbReference type="EMBL" id="JBANQN010000010">
    <property type="protein sequence ID" value="KAK6777380.1"/>
    <property type="molecule type" value="Genomic_DNA"/>
</dbReference>
<dbReference type="Proteomes" id="UP001371456">
    <property type="component" value="Unassembled WGS sequence"/>
</dbReference>
<evidence type="ECO:0008006" key="4">
    <source>
        <dbReference type="Google" id="ProtNLM"/>
    </source>
</evidence>